<dbReference type="AlphaFoldDB" id="A0A1M6LRX5"/>
<protein>
    <recommendedName>
        <fullName evidence="1">Cucumopine synthase C-terminal helical bundle domain-containing protein</fullName>
    </recommendedName>
</protein>
<name>A0A1M6LRX5_9ACTN</name>
<accession>A0A1M6LRX5</accession>
<dbReference type="Gene3D" id="2.40.100.20">
    <property type="match status" value="1"/>
</dbReference>
<dbReference type="RefSeq" id="WP_073380114.1">
    <property type="nucleotide sequence ID" value="NZ_FQZK01000009.1"/>
</dbReference>
<gene>
    <name evidence="2" type="ORF">SAMN05421803_10937</name>
</gene>
<evidence type="ECO:0000259" key="1">
    <source>
        <dbReference type="Pfam" id="PF18631"/>
    </source>
</evidence>
<dbReference type="OrthoDB" id="1971562at2"/>
<dbReference type="Proteomes" id="UP000184452">
    <property type="component" value="Unassembled WGS sequence"/>
</dbReference>
<organism evidence="2 3">
    <name type="scientific">Nocardiopsis flavescens</name>
    <dbReference type="NCBI Taxonomy" id="758803"/>
    <lineage>
        <taxon>Bacteria</taxon>
        <taxon>Bacillati</taxon>
        <taxon>Actinomycetota</taxon>
        <taxon>Actinomycetes</taxon>
        <taxon>Streptosporangiales</taxon>
        <taxon>Nocardiopsidaceae</taxon>
        <taxon>Nocardiopsis</taxon>
    </lineage>
</organism>
<sequence>MRQLEIEWVQPRITVTADLTDDNPDLVDMVWNRLVPYNSLQNHALVSGDHLYHLLPDPEPIHRAAEYKMRDRTEAPDGTVFLSQLQHIGIKYGPLTEYLPAAPIGHVVPDDVDALRSAGRYCWDAAYRTKEVVEVRVRRKGDRVDDYPLPRPPRVGDPDVQRLIDEMHDATRRSWTDPPEELVDMHAGRIGSRAGSRDQYFSTLVFLNGEVRPLGYNALNGLVRLVRTTDLPLETLREITPGFIRTPAEFLGYTGLHALEDFTGRSVKALGALEDREEYFALISTLALYTNMLNTWNLHLFPWDHGKEYPYPRG</sequence>
<reference evidence="2 3" key="1">
    <citation type="submission" date="2016-11" db="EMBL/GenBank/DDBJ databases">
        <authorList>
            <person name="Jaros S."/>
            <person name="Januszkiewicz K."/>
            <person name="Wedrychowicz H."/>
        </authorList>
    </citation>
    <scope>NUCLEOTIDE SEQUENCE [LARGE SCALE GENOMIC DNA]</scope>
    <source>
        <strain evidence="2 3">CGMCC 4.5723</strain>
    </source>
</reference>
<keyword evidence="3" id="KW-1185">Reference proteome</keyword>
<evidence type="ECO:0000313" key="2">
    <source>
        <dbReference type="EMBL" id="SHJ74028.1"/>
    </source>
</evidence>
<dbReference type="InterPro" id="IPR040602">
    <property type="entry name" value="Cucumopine_C"/>
</dbReference>
<dbReference type="STRING" id="758803.SAMN05421803_10937"/>
<dbReference type="Pfam" id="PF18631">
    <property type="entry name" value="Cucumopine_C"/>
    <property type="match status" value="1"/>
</dbReference>
<proteinExistence type="predicted"/>
<evidence type="ECO:0000313" key="3">
    <source>
        <dbReference type="Proteomes" id="UP000184452"/>
    </source>
</evidence>
<feature type="domain" description="Cucumopine synthase C-terminal helical bundle" evidence="1">
    <location>
        <begin position="160"/>
        <end position="300"/>
    </location>
</feature>
<dbReference type="EMBL" id="FQZK01000009">
    <property type="protein sequence ID" value="SHJ74028.1"/>
    <property type="molecule type" value="Genomic_DNA"/>
</dbReference>